<name>A0A6C0AYU4_9ZZZZ</name>
<protein>
    <submittedName>
        <fullName evidence="1">Uncharacterized protein</fullName>
    </submittedName>
</protein>
<accession>A0A6C0AYU4</accession>
<organism evidence="1">
    <name type="scientific">viral metagenome</name>
    <dbReference type="NCBI Taxonomy" id="1070528"/>
    <lineage>
        <taxon>unclassified sequences</taxon>
        <taxon>metagenomes</taxon>
        <taxon>organismal metagenomes</taxon>
    </lineage>
</organism>
<proteinExistence type="predicted"/>
<dbReference type="EMBL" id="MN739039">
    <property type="protein sequence ID" value="QHS84980.1"/>
    <property type="molecule type" value="Genomic_DNA"/>
</dbReference>
<dbReference type="AlphaFoldDB" id="A0A6C0AYU4"/>
<evidence type="ECO:0000313" key="1">
    <source>
        <dbReference type="EMBL" id="QHS84980.1"/>
    </source>
</evidence>
<sequence>METISQSTPCSEELSKLYHDLELEPYNYENRSNFKKKVRQFEKILRNAKKEEDIYFTERQTDENKIERLTLMSKQLPDKPCIIEKSSLILKKGSSVTIIESETSSPEYFKEMFDRCKNDNYNRVIIPVTQKLYRYPYHSGCDTGKRHSNIIIVDLHTNEAWRIEPNDVDKENIEMYETKLTEFFNLFGITFKGFYPETCPINHGGLCKYVTYAQYLYGKEINYDKIKNVILQFLKDDILQLCKIENSDKIEQMFDNLKLEFGKSSYMIPFKLRSVETDIRYLSSKD</sequence>
<reference evidence="1" key="1">
    <citation type="journal article" date="2020" name="Nature">
        <title>Giant virus diversity and host interactions through global metagenomics.</title>
        <authorList>
            <person name="Schulz F."/>
            <person name="Roux S."/>
            <person name="Paez-Espino D."/>
            <person name="Jungbluth S."/>
            <person name="Walsh D.A."/>
            <person name="Denef V.J."/>
            <person name="McMahon K.D."/>
            <person name="Konstantinidis K.T."/>
            <person name="Eloe-Fadrosh E.A."/>
            <person name="Kyrpides N.C."/>
            <person name="Woyke T."/>
        </authorList>
    </citation>
    <scope>NUCLEOTIDE SEQUENCE</scope>
    <source>
        <strain evidence="1">GVMAG-M-3300009182-67</strain>
    </source>
</reference>